<evidence type="ECO:0000256" key="2">
    <source>
        <dbReference type="ARBA" id="ARBA00022527"/>
    </source>
</evidence>
<keyword evidence="14" id="KW-1185">Reference proteome</keyword>
<comment type="caution">
    <text evidence="13">The sequence shown here is derived from an EMBL/GenBank/DDBJ whole genome shotgun (WGS) entry which is preliminary data.</text>
</comment>
<keyword evidence="4" id="KW-0732">Signal</keyword>
<dbReference type="InterPro" id="IPR000719">
    <property type="entry name" value="Prot_kinase_dom"/>
</dbReference>
<dbReference type="InterPro" id="IPR017441">
    <property type="entry name" value="Protein_kinase_ATP_BS"/>
</dbReference>
<keyword evidence="7 13" id="KW-0418">Kinase</keyword>
<dbReference type="Gene3D" id="3.30.200.20">
    <property type="entry name" value="Phosphorylase Kinase, domain 1"/>
    <property type="match status" value="1"/>
</dbReference>
<keyword evidence="5" id="KW-0677">Repeat</keyword>
<keyword evidence="8 11" id="KW-0067">ATP-binding</keyword>
<dbReference type="GO" id="GO:0004713">
    <property type="term" value="F:protein tyrosine kinase activity"/>
    <property type="evidence" value="ECO:0007669"/>
    <property type="project" value="InterPro"/>
</dbReference>
<name>A0A2U1QHD2_ARTAN</name>
<evidence type="ECO:0000256" key="7">
    <source>
        <dbReference type="ARBA" id="ARBA00022777"/>
    </source>
</evidence>
<dbReference type="PANTHER" id="PTHR45974">
    <property type="entry name" value="RECEPTOR-LIKE PROTEIN 55"/>
    <property type="match status" value="1"/>
</dbReference>
<keyword evidence="3" id="KW-0808">Transferase</keyword>
<evidence type="ECO:0000313" key="13">
    <source>
        <dbReference type="EMBL" id="PWA97441.1"/>
    </source>
</evidence>
<evidence type="ECO:0000256" key="1">
    <source>
        <dbReference type="ARBA" id="ARBA00004370"/>
    </source>
</evidence>
<reference evidence="13 14" key="1">
    <citation type="journal article" date="2018" name="Mol. Plant">
        <title>The genome of Artemisia annua provides insight into the evolution of Asteraceae family and artemisinin biosynthesis.</title>
        <authorList>
            <person name="Shen Q."/>
            <person name="Zhang L."/>
            <person name="Liao Z."/>
            <person name="Wang S."/>
            <person name="Yan T."/>
            <person name="Shi P."/>
            <person name="Liu M."/>
            <person name="Fu X."/>
            <person name="Pan Q."/>
            <person name="Wang Y."/>
            <person name="Lv Z."/>
            <person name="Lu X."/>
            <person name="Zhang F."/>
            <person name="Jiang W."/>
            <person name="Ma Y."/>
            <person name="Chen M."/>
            <person name="Hao X."/>
            <person name="Li L."/>
            <person name="Tang Y."/>
            <person name="Lv G."/>
            <person name="Zhou Y."/>
            <person name="Sun X."/>
            <person name="Brodelius P.E."/>
            <person name="Rose J.K.C."/>
            <person name="Tang K."/>
        </authorList>
    </citation>
    <scope>NUCLEOTIDE SEQUENCE [LARGE SCALE GENOMIC DNA]</scope>
    <source>
        <strain evidence="14">cv. Huhao1</strain>
        <tissue evidence="13">Leaf</tissue>
    </source>
</reference>
<dbReference type="Gene3D" id="1.10.510.10">
    <property type="entry name" value="Transferase(Phosphotransferase) domain 1"/>
    <property type="match status" value="1"/>
</dbReference>
<dbReference type="EMBL" id="PKPP01000122">
    <property type="protein sequence ID" value="PWA97441.1"/>
    <property type="molecule type" value="Genomic_DNA"/>
</dbReference>
<dbReference type="Proteomes" id="UP000245207">
    <property type="component" value="Unassembled WGS sequence"/>
</dbReference>
<evidence type="ECO:0000256" key="6">
    <source>
        <dbReference type="ARBA" id="ARBA00022741"/>
    </source>
</evidence>
<dbReference type="STRING" id="35608.A0A2U1QHD2"/>
<dbReference type="OrthoDB" id="1924358at2759"/>
<evidence type="ECO:0000256" key="4">
    <source>
        <dbReference type="ARBA" id="ARBA00022729"/>
    </source>
</evidence>
<dbReference type="PROSITE" id="PS50011">
    <property type="entry name" value="PROTEIN_KINASE_DOM"/>
    <property type="match status" value="1"/>
</dbReference>
<keyword evidence="6 11" id="KW-0547">Nucleotide-binding</keyword>
<sequence length="186" mass="21004">MAKISSVIDLFGPYELLNFTLVGPYANIAKLSINIDGVKSFTFQEMALTTQNFSSSGVVGRGVYGKVYKVILWNGTVVAVKRAEEGSLHGEKEFLMEIELLSRLHHRNLVSLVGHCDEEQEQMLVYEFISRGTLRDWLNAKLGESLCFRMRLNVALDSAKGILYIHTEASRPIFHRDINKLLDLIN</sequence>
<feature type="binding site" evidence="11">
    <location>
        <position position="81"/>
    </location>
    <ligand>
        <name>ATP</name>
        <dbReference type="ChEBI" id="CHEBI:30616"/>
    </ligand>
</feature>
<protein>
    <submittedName>
        <fullName evidence="13">Protein kinase-like domain-containing protein</fullName>
    </submittedName>
</protein>
<evidence type="ECO:0000256" key="10">
    <source>
        <dbReference type="ARBA" id="ARBA00023180"/>
    </source>
</evidence>
<dbReference type="GO" id="GO:0016020">
    <property type="term" value="C:membrane"/>
    <property type="evidence" value="ECO:0007669"/>
    <property type="project" value="UniProtKB-SubCell"/>
</dbReference>
<dbReference type="GO" id="GO:0005524">
    <property type="term" value="F:ATP binding"/>
    <property type="evidence" value="ECO:0007669"/>
    <property type="project" value="UniProtKB-UniRule"/>
</dbReference>
<evidence type="ECO:0000259" key="12">
    <source>
        <dbReference type="PROSITE" id="PS50011"/>
    </source>
</evidence>
<evidence type="ECO:0000256" key="11">
    <source>
        <dbReference type="PROSITE-ProRule" id="PRU10141"/>
    </source>
</evidence>
<keyword evidence="2" id="KW-0723">Serine/threonine-protein kinase</keyword>
<dbReference type="InterPro" id="IPR011009">
    <property type="entry name" value="Kinase-like_dom_sf"/>
</dbReference>
<gene>
    <name evidence="13" type="ORF">CTI12_AA029310</name>
</gene>
<dbReference type="InterPro" id="IPR001245">
    <property type="entry name" value="Ser-Thr/Tyr_kinase_cat_dom"/>
</dbReference>
<evidence type="ECO:0000256" key="3">
    <source>
        <dbReference type="ARBA" id="ARBA00022679"/>
    </source>
</evidence>
<keyword evidence="9" id="KW-0472">Membrane</keyword>
<evidence type="ECO:0000313" key="14">
    <source>
        <dbReference type="Proteomes" id="UP000245207"/>
    </source>
</evidence>
<evidence type="ECO:0000256" key="9">
    <source>
        <dbReference type="ARBA" id="ARBA00023136"/>
    </source>
</evidence>
<dbReference type="SUPFAM" id="SSF56112">
    <property type="entry name" value="Protein kinase-like (PK-like)"/>
    <property type="match status" value="1"/>
</dbReference>
<dbReference type="PANTHER" id="PTHR45974:SF216">
    <property type="entry name" value="PROTEIN KINASE DOMAIN-CONTAINING PROTEIN"/>
    <property type="match status" value="1"/>
</dbReference>
<dbReference type="PROSITE" id="PS00107">
    <property type="entry name" value="PROTEIN_KINASE_ATP"/>
    <property type="match status" value="1"/>
</dbReference>
<dbReference type="AlphaFoldDB" id="A0A2U1QHD2"/>
<evidence type="ECO:0000256" key="5">
    <source>
        <dbReference type="ARBA" id="ARBA00022737"/>
    </source>
</evidence>
<dbReference type="FunFam" id="3.30.200.20:FF:000039">
    <property type="entry name" value="receptor-like protein kinase FERONIA"/>
    <property type="match status" value="1"/>
</dbReference>
<comment type="subcellular location">
    <subcellularLocation>
        <location evidence="1">Membrane</location>
    </subcellularLocation>
</comment>
<feature type="domain" description="Protein kinase" evidence="12">
    <location>
        <begin position="53"/>
        <end position="186"/>
    </location>
</feature>
<organism evidence="13 14">
    <name type="scientific">Artemisia annua</name>
    <name type="common">Sweet wormwood</name>
    <dbReference type="NCBI Taxonomy" id="35608"/>
    <lineage>
        <taxon>Eukaryota</taxon>
        <taxon>Viridiplantae</taxon>
        <taxon>Streptophyta</taxon>
        <taxon>Embryophyta</taxon>
        <taxon>Tracheophyta</taxon>
        <taxon>Spermatophyta</taxon>
        <taxon>Magnoliopsida</taxon>
        <taxon>eudicotyledons</taxon>
        <taxon>Gunneridae</taxon>
        <taxon>Pentapetalae</taxon>
        <taxon>asterids</taxon>
        <taxon>campanulids</taxon>
        <taxon>Asterales</taxon>
        <taxon>Asteraceae</taxon>
        <taxon>Asteroideae</taxon>
        <taxon>Anthemideae</taxon>
        <taxon>Artemisiinae</taxon>
        <taxon>Artemisia</taxon>
    </lineage>
</organism>
<keyword evidence="10" id="KW-0325">Glycoprotein</keyword>
<proteinExistence type="predicted"/>
<dbReference type="Pfam" id="PF07714">
    <property type="entry name" value="PK_Tyr_Ser-Thr"/>
    <property type="match status" value="1"/>
</dbReference>
<accession>A0A2U1QHD2</accession>
<dbReference type="InterPro" id="IPR020635">
    <property type="entry name" value="Tyr_kinase_cat_dom"/>
</dbReference>
<dbReference type="GO" id="GO:0004674">
    <property type="term" value="F:protein serine/threonine kinase activity"/>
    <property type="evidence" value="ECO:0007669"/>
    <property type="project" value="UniProtKB-KW"/>
</dbReference>
<dbReference type="SMART" id="SM00219">
    <property type="entry name" value="TyrKc"/>
    <property type="match status" value="1"/>
</dbReference>
<evidence type="ECO:0000256" key="8">
    <source>
        <dbReference type="ARBA" id="ARBA00022840"/>
    </source>
</evidence>